<accession>A0A7N1A0J0</accession>
<dbReference type="InterPro" id="IPR036142">
    <property type="entry name" value="ENT_dom-like_sf"/>
</dbReference>
<protein>
    <recommendedName>
        <fullName evidence="3">ENT domain-containing protein</fullName>
    </recommendedName>
</protein>
<dbReference type="OMA" id="VFDSYAW"/>
<dbReference type="GO" id="GO:0005634">
    <property type="term" value="C:nucleus"/>
    <property type="evidence" value="ECO:0007669"/>
    <property type="project" value="UniProtKB-SubCell"/>
</dbReference>
<comment type="subcellular location">
    <subcellularLocation>
        <location evidence="1">Nucleus</location>
    </subcellularLocation>
</comment>
<name>A0A7N1A0J0_KALFE</name>
<dbReference type="InterPro" id="IPR005491">
    <property type="entry name" value="ENT_dom"/>
</dbReference>
<keyword evidence="5" id="KW-1185">Reference proteome</keyword>
<dbReference type="AlphaFoldDB" id="A0A7N1A0J0"/>
<dbReference type="SMART" id="SM00743">
    <property type="entry name" value="Agenet"/>
    <property type="match status" value="2"/>
</dbReference>
<dbReference type="Gene3D" id="1.10.1240.40">
    <property type="entry name" value="ENT domain"/>
    <property type="match status" value="1"/>
</dbReference>
<dbReference type="PANTHER" id="PTHR31917:SF5">
    <property type="entry name" value="OS02G0204500 PROTEIN"/>
    <property type="match status" value="1"/>
</dbReference>
<dbReference type="SUPFAM" id="SSF158639">
    <property type="entry name" value="ENT-like"/>
    <property type="match status" value="1"/>
</dbReference>
<dbReference type="PROSITE" id="PS51138">
    <property type="entry name" value="ENT"/>
    <property type="match status" value="1"/>
</dbReference>
<dbReference type="InterPro" id="IPR014002">
    <property type="entry name" value="Agenet_dom_plant"/>
</dbReference>
<dbReference type="InterPro" id="IPR008395">
    <property type="entry name" value="Agenet-like_dom"/>
</dbReference>
<feature type="domain" description="ENT" evidence="3">
    <location>
        <begin position="313"/>
        <end position="377"/>
    </location>
</feature>
<reference evidence="4" key="1">
    <citation type="submission" date="2021-01" db="UniProtKB">
        <authorList>
            <consortium name="EnsemblPlants"/>
        </authorList>
    </citation>
    <scope>IDENTIFICATION</scope>
</reference>
<dbReference type="Pfam" id="PF05641">
    <property type="entry name" value="Agenet"/>
    <property type="match status" value="1"/>
</dbReference>
<evidence type="ECO:0000313" key="4">
    <source>
        <dbReference type="EnsemblPlants" id="Kaladp0058s0063.1.v1.1"/>
    </source>
</evidence>
<dbReference type="PANTHER" id="PTHR31917">
    <property type="entry name" value="AGENET DOMAIN-CONTAINING PROTEIN-RELATED"/>
    <property type="match status" value="1"/>
</dbReference>
<dbReference type="Proteomes" id="UP000594263">
    <property type="component" value="Unplaced"/>
</dbReference>
<organism evidence="4 5">
    <name type="scientific">Kalanchoe fedtschenkoi</name>
    <name type="common">Lavender scallops</name>
    <name type="synonym">South American air plant</name>
    <dbReference type="NCBI Taxonomy" id="63787"/>
    <lineage>
        <taxon>Eukaryota</taxon>
        <taxon>Viridiplantae</taxon>
        <taxon>Streptophyta</taxon>
        <taxon>Embryophyta</taxon>
        <taxon>Tracheophyta</taxon>
        <taxon>Spermatophyta</taxon>
        <taxon>Magnoliopsida</taxon>
        <taxon>eudicotyledons</taxon>
        <taxon>Gunneridae</taxon>
        <taxon>Pentapetalae</taxon>
        <taxon>Saxifragales</taxon>
        <taxon>Crassulaceae</taxon>
        <taxon>Kalanchoe</taxon>
    </lineage>
</organism>
<evidence type="ECO:0000256" key="2">
    <source>
        <dbReference type="ARBA" id="ARBA00023242"/>
    </source>
</evidence>
<keyword evidence="2" id="KW-0539">Nucleus</keyword>
<proteinExistence type="predicted"/>
<dbReference type="EnsemblPlants" id="Kaladp0058s0063.1.v1.1">
    <property type="protein sequence ID" value="Kaladp0058s0063.1.v1.1"/>
    <property type="gene ID" value="Kaladp0058s0063.v1.1"/>
</dbReference>
<evidence type="ECO:0000256" key="1">
    <source>
        <dbReference type="ARBA" id="ARBA00004123"/>
    </source>
</evidence>
<dbReference type="SMART" id="SM01191">
    <property type="entry name" value="ENT"/>
    <property type="match status" value="1"/>
</dbReference>
<dbReference type="Pfam" id="PF03735">
    <property type="entry name" value="ENT"/>
    <property type="match status" value="1"/>
</dbReference>
<evidence type="ECO:0000313" key="5">
    <source>
        <dbReference type="Proteomes" id="UP000594263"/>
    </source>
</evidence>
<sequence>MKFKKGTKVEVFSDTGGPSGSWMCGEIVNGNGRYYTVKYHPYASKKSEGVLCRVARDCMRPCPPVLDVTSWASRDIVEVRCNISWKLALVLRIIDKDYYWVKIMGSSQELKAHNCDIRPRLVWQDEKWVLTGKDCRLMHLNSGRGDDAGDNIVVVKYKKDTTHSCIVSSRTLKRAFPYGSSFIGNAQKKLKISTDGKHKQLTHTQQAEKVGVVAYPPQICGDRYLQSSFNVGTPAYHNLQKEAPNPFECSLARSHQLDEISVASSVGSCSFSGGRDNELQYPDTTALSSDADSLCLRGEDRDELFNLSPDEMLAGELYRLELHAYRKMLEAFHASGAISWEKEELLTDLRISLHISDDDHLLELKRLSSRPMMQQIS</sequence>
<evidence type="ECO:0000259" key="3">
    <source>
        <dbReference type="PROSITE" id="PS51138"/>
    </source>
</evidence>
<dbReference type="Gramene" id="Kaladp0058s0063.1.v1.1">
    <property type="protein sequence ID" value="Kaladp0058s0063.1.v1.1"/>
    <property type="gene ID" value="Kaladp0058s0063.v1.1"/>
</dbReference>